<evidence type="ECO:0000313" key="6">
    <source>
        <dbReference type="EMBL" id="KAA1082492.1"/>
    </source>
</evidence>
<dbReference type="Proteomes" id="UP000324748">
    <property type="component" value="Unassembled WGS sequence"/>
</dbReference>
<dbReference type="GO" id="GO:0005634">
    <property type="term" value="C:nucleus"/>
    <property type="evidence" value="ECO:0007669"/>
    <property type="project" value="TreeGrafter"/>
</dbReference>
<reference evidence="6 7" key="1">
    <citation type="submission" date="2019-05" db="EMBL/GenBank/DDBJ databases">
        <title>Emergence of the Ug99 lineage of the wheat stem rust pathogen through somatic hybridization.</title>
        <authorList>
            <person name="Li F."/>
            <person name="Upadhyaya N.M."/>
            <person name="Sperschneider J."/>
            <person name="Matny O."/>
            <person name="Nguyen-Phuc H."/>
            <person name="Mago R."/>
            <person name="Raley C."/>
            <person name="Miller M.E."/>
            <person name="Silverstein K.A.T."/>
            <person name="Henningsen E."/>
            <person name="Hirsch C.D."/>
            <person name="Visser B."/>
            <person name="Pretorius Z.A."/>
            <person name="Steffenson B.J."/>
            <person name="Schwessinger B."/>
            <person name="Dodds P.N."/>
            <person name="Figueroa M."/>
        </authorList>
    </citation>
    <scope>NUCLEOTIDE SEQUENCE [LARGE SCALE GENOMIC DNA]</scope>
    <source>
        <strain evidence="6">21-0</strain>
    </source>
</reference>
<evidence type="ECO:0000256" key="1">
    <source>
        <dbReference type="ARBA" id="ARBA00022723"/>
    </source>
</evidence>
<dbReference type="Pfam" id="PF13639">
    <property type="entry name" value="zf-RING_2"/>
    <property type="match status" value="1"/>
</dbReference>
<evidence type="ECO:0000259" key="5">
    <source>
        <dbReference type="PROSITE" id="PS50089"/>
    </source>
</evidence>
<sequence>MGNAPSSVITTATCERVAEATSTTSKESTGGLLEAEREHLQAETSSAAVNSIDVSSKVLSTPSLMPITTSAAKEWLRIDERYKETYRSGHTHHLPTFSLYNMDDAVVGYTLAALDPLPPQIRQLFAGQFETLEIVLHELVRNPLRDGLDDNQYEQFLGPFSPSINEAFASLEESLKKPLREWYSFWRSWVRHVHKSRRASFESRQTRVHQLLDSLTISNATAADAATEGEALECKICQEDIVQAGQTILQLPCHPTHLFHLDCIQPWLESHSTCPTCRAEIELPPLQEPPT</sequence>
<keyword evidence="1" id="KW-0479">Metal-binding</keyword>
<evidence type="ECO:0000256" key="2">
    <source>
        <dbReference type="ARBA" id="ARBA00022771"/>
    </source>
</evidence>
<dbReference type="GO" id="GO:0006511">
    <property type="term" value="P:ubiquitin-dependent protein catabolic process"/>
    <property type="evidence" value="ECO:0007669"/>
    <property type="project" value="TreeGrafter"/>
</dbReference>
<name>A0A5B0N125_PUCGR</name>
<evidence type="ECO:0000256" key="3">
    <source>
        <dbReference type="ARBA" id="ARBA00022833"/>
    </source>
</evidence>
<accession>A0A5B0N125</accession>
<keyword evidence="7" id="KW-1185">Reference proteome</keyword>
<dbReference type="SUPFAM" id="SSF57850">
    <property type="entry name" value="RING/U-box"/>
    <property type="match status" value="1"/>
</dbReference>
<dbReference type="PROSITE" id="PS50089">
    <property type="entry name" value="ZF_RING_2"/>
    <property type="match status" value="1"/>
</dbReference>
<evidence type="ECO:0000313" key="7">
    <source>
        <dbReference type="Proteomes" id="UP000324748"/>
    </source>
</evidence>
<evidence type="ECO:0000256" key="4">
    <source>
        <dbReference type="PROSITE-ProRule" id="PRU00175"/>
    </source>
</evidence>
<dbReference type="InterPro" id="IPR051834">
    <property type="entry name" value="RING_finger_E3_ligase"/>
</dbReference>
<dbReference type="InterPro" id="IPR013083">
    <property type="entry name" value="Znf_RING/FYVE/PHD"/>
</dbReference>
<comment type="caution">
    <text evidence="6">The sequence shown here is derived from an EMBL/GenBank/DDBJ whole genome shotgun (WGS) entry which is preliminary data.</text>
</comment>
<dbReference type="GO" id="GO:0061630">
    <property type="term" value="F:ubiquitin protein ligase activity"/>
    <property type="evidence" value="ECO:0007669"/>
    <property type="project" value="TreeGrafter"/>
</dbReference>
<gene>
    <name evidence="6" type="ORF">PGT21_005236</name>
</gene>
<dbReference type="FunFam" id="3.30.40.10:FF:000612">
    <property type="entry name" value="Uncharacterized protein"/>
    <property type="match status" value="1"/>
</dbReference>
<feature type="domain" description="RING-type" evidence="5">
    <location>
        <begin position="234"/>
        <end position="278"/>
    </location>
</feature>
<dbReference type="EMBL" id="VSWC01000119">
    <property type="protein sequence ID" value="KAA1082492.1"/>
    <property type="molecule type" value="Genomic_DNA"/>
</dbReference>
<dbReference type="GO" id="GO:0008270">
    <property type="term" value="F:zinc ion binding"/>
    <property type="evidence" value="ECO:0007669"/>
    <property type="project" value="UniProtKB-KW"/>
</dbReference>
<keyword evidence="2 4" id="KW-0863">Zinc-finger</keyword>
<protein>
    <recommendedName>
        <fullName evidence="5">RING-type domain-containing protein</fullName>
    </recommendedName>
</protein>
<proteinExistence type="predicted"/>
<dbReference type="InterPro" id="IPR001841">
    <property type="entry name" value="Znf_RING"/>
</dbReference>
<dbReference type="PANTHER" id="PTHR45931:SF3">
    <property type="entry name" value="RING ZINC FINGER-CONTAINING PROTEIN"/>
    <property type="match status" value="1"/>
</dbReference>
<keyword evidence="3" id="KW-0862">Zinc</keyword>
<organism evidence="6 7">
    <name type="scientific">Puccinia graminis f. sp. tritici</name>
    <dbReference type="NCBI Taxonomy" id="56615"/>
    <lineage>
        <taxon>Eukaryota</taxon>
        <taxon>Fungi</taxon>
        <taxon>Dikarya</taxon>
        <taxon>Basidiomycota</taxon>
        <taxon>Pucciniomycotina</taxon>
        <taxon>Pucciniomycetes</taxon>
        <taxon>Pucciniales</taxon>
        <taxon>Pucciniaceae</taxon>
        <taxon>Puccinia</taxon>
    </lineage>
</organism>
<dbReference type="CDD" id="cd16454">
    <property type="entry name" value="RING-H2_PA-TM-RING"/>
    <property type="match status" value="1"/>
</dbReference>
<dbReference type="PANTHER" id="PTHR45931">
    <property type="entry name" value="SI:CH211-59O9.10"/>
    <property type="match status" value="1"/>
</dbReference>
<dbReference type="AlphaFoldDB" id="A0A5B0N125"/>
<dbReference type="OrthoDB" id="2505965at2759"/>
<dbReference type="Gene3D" id="3.30.40.10">
    <property type="entry name" value="Zinc/RING finger domain, C3HC4 (zinc finger)"/>
    <property type="match status" value="1"/>
</dbReference>